<evidence type="ECO:0000256" key="1">
    <source>
        <dbReference type="SAM" id="MobiDB-lite"/>
    </source>
</evidence>
<name>A0A5B6Z3P6_DAVIN</name>
<feature type="region of interest" description="Disordered" evidence="1">
    <location>
        <begin position="271"/>
        <end position="295"/>
    </location>
</feature>
<feature type="region of interest" description="Disordered" evidence="1">
    <location>
        <begin position="1"/>
        <end position="34"/>
    </location>
</feature>
<reference evidence="2" key="1">
    <citation type="submission" date="2019-08" db="EMBL/GenBank/DDBJ databases">
        <title>Reference gene set and small RNA set construction with multiple tissues from Davidia involucrata Baill.</title>
        <authorList>
            <person name="Yang H."/>
            <person name="Zhou C."/>
            <person name="Li G."/>
            <person name="Wang J."/>
            <person name="Gao P."/>
            <person name="Wang M."/>
            <person name="Wang R."/>
            <person name="Zhao Y."/>
        </authorList>
    </citation>
    <scope>NUCLEOTIDE SEQUENCE</scope>
    <source>
        <tissue evidence="2">Mixed with DoveR01_LX</tissue>
    </source>
</reference>
<sequence length="436" mass="49050">MSHDQKFQQRWEFRRRDDNFDSSSDDSKSSFSGEPVFKKHKLVSNLILPKHDETSESPGSQQEDQFEPNPGGHFEFGKANKMHIGLSKKNNTIKKKKKKGSFKDTNKKKNKCITHEPVSLDKFKIFMVSILEELKVARENMFTSMREEMKELLAVDTASRPTRKEGSCVQKFSLLQHQNSIETCKKIHNSNGRSLEKSVKSNRTVDSNNCCEVLEERANHEQAIGAITSNEKIKGEKLRFSVKKPQYPSNTPDQVVSSAYLALPTVLSKPRVENHRPDSSSCNYIQPGPAGNNSEVSSIRENLMIDASAQRGYFSCIQQEDQFESFAQMGSKNMGCFDQHVTQTSSMGTGFPVPLHRGLDNGFNIPRQTVLENSSRDNNILGLRMNGGAIRFSGGSYALSEHFAANNFRSHMNHKTDGGLMAFGTQDLKEGHLYPN</sequence>
<organism evidence="2">
    <name type="scientific">Davidia involucrata</name>
    <name type="common">Dove tree</name>
    <dbReference type="NCBI Taxonomy" id="16924"/>
    <lineage>
        <taxon>Eukaryota</taxon>
        <taxon>Viridiplantae</taxon>
        <taxon>Streptophyta</taxon>
        <taxon>Embryophyta</taxon>
        <taxon>Tracheophyta</taxon>
        <taxon>Spermatophyta</taxon>
        <taxon>Magnoliopsida</taxon>
        <taxon>eudicotyledons</taxon>
        <taxon>Gunneridae</taxon>
        <taxon>Pentapetalae</taxon>
        <taxon>asterids</taxon>
        <taxon>Cornales</taxon>
        <taxon>Nyssaceae</taxon>
        <taxon>Davidia</taxon>
    </lineage>
</organism>
<feature type="region of interest" description="Disordered" evidence="1">
    <location>
        <begin position="47"/>
        <end position="107"/>
    </location>
</feature>
<protein>
    <submittedName>
        <fullName evidence="2">Uncharacterized protein</fullName>
    </submittedName>
</protein>
<proteinExistence type="predicted"/>
<gene>
    <name evidence="2" type="ORF">Din_008135</name>
</gene>
<dbReference type="AlphaFoldDB" id="A0A5B6Z3P6"/>
<dbReference type="EMBL" id="GHES01008135">
    <property type="protein sequence ID" value="MPA38694.1"/>
    <property type="molecule type" value="Transcribed_RNA"/>
</dbReference>
<feature type="compositionally biased region" description="Basic and acidic residues" evidence="1">
    <location>
        <begin position="1"/>
        <end position="19"/>
    </location>
</feature>
<feature type="compositionally biased region" description="Basic residues" evidence="1">
    <location>
        <begin position="91"/>
        <end position="100"/>
    </location>
</feature>
<evidence type="ECO:0000313" key="2">
    <source>
        <dbReference type="EMBL" id="MPA38694.1"/>
    </source>
</evidence>
<accession>A0A5B6Z3P6</accession>